<keyword evidence="11" id="KW-0564">Palmitate</keyword>
<dbReference type="Gene3D" id="3.40.190.10">
    <property type="entry name" value="Periplasmic binding protein-like II"/>
    <property type="match status" value="2"/>
</dbReference>
<keyword evidence="5" id="KW-0732">Signal</keyword>
<dbReference type="PROSITE" id="PS50893">
    <property type="entry name" value="ABC_TRANSPORTER_2"/>
    <property type="match status" value="1"/>
</dbReference>
<evidence type="ECO:0000256" key="1">
    <source>
        <dbReference type="ARBA" id="ARBA00004635"/>
    </source>
</evidence>
<dbReference type="AlphaFoldDB" id="A0A7R9P3R9"/>
<keyword evidence="9" id="KW-0029">Amino-acid transport</keyword>
<proteinExistence type="inferred from homology"/>
<comment type="similarity">
    <text evidence="2">Belongs to the ABC transporter superfamily.</text>
</comment>
<dbReference type="PANTHER" id="PTHR43166">
    <property type="entry name" value="AMINO ACID IMPORT ATP-BINDING PROTEIN"/>
    <property type="match status" value="1"/>
</dbReference>
<keyword evidence="12" id="KW-0449">Lipoprotein</keyword>
<gene>
    <name evidence="14" type="ORF">TCMB3V08_LOCUS1786</name>
</gene>
<protein>
    <submittedName>
        <fullName evidence="14">(California timema) hypothetical protein</fullName>
    </submittedName>
</protein>
<dbReference type="Pfam" id="PF00005">
    <property type="entry name" value="ABC_tran"/>
    <property type="match status" value="1"/>
</dbReference>
<accession>A0A7R9P3R9</accession>
<dbReference type="PANTHER" id="PTHR43166:SF30">
    <property type="entry name" value="METHIONINE IMPORT ATP-BINDING PROTEIN METN"/>
    <property type="match status" value="1"/>
</dbReference>
<dbReference type="InterPro" id="IPR004872">
    <property type="entry name" value="Lipoprotein_NlpA"/>
</dbReference>
<dbReference type="Gene3D" id="3.30.70.260">
    <property type="match status" value="1"/>
</dbReference>
<dbReference type="InterPro" id="IPR017871">
    <property type="entry name" value="ABC_transporter-like_CS"/>
</dbReference>
<evidence type="ECO:0000256" key="12">
    <source>
        <dbReference type="ARBA" id="ARBA00023288"/>
    </source>
</evidence>
<dbReference type="InterPro" id="IPR018449">
    <property type="entry name" value="NIL_domain"/>
</dbReference>
<dbReference type="SUPFAM" id="SSF52540">
    <property type="entry name" value="P-loop containing nucleoside triphosphate hydrolases"/>
    <property type="match status" value="1"/>
</dbReference>
<name>A0A7R9P3R9_TIMCA</name>
<dbReference type="EMBL" id="OE179524">
    <property type="protein sequence ID" value="CAD7569036.1"/>
    <property type="molecule type" value="Genomic_DNA"/>
</dbReference>
<keyword evidence="7" id="KW-0067">ATP-binding</keyword>
<evidence type="ECO:0000256" key="11">
    <source>
        <dbReference type="ARBA" id="ARBA00023139"/>
    </source>
</evidence>
<evidence type="ECO:0000256" key="4">
    <source>
        <dbReference type="ARBA" id="ARBA00022475"/>
    </source>
</evidence>
<dbReference type="GO" id="GO:0016887">
    <property type="term" value="F:ATP hydrolysis activity"/>
    <property type="evidence" value="ECO:0007669"/>
    <property type="project" value="InterPro"/>
</dbReference>
<dbReference type="GO" id="GO:0005886">
    <property type="term" value="C:plasma membrane"/>
    <property type="evidence" value="ECO:0007669"/>
    <property type="project" value="UniProtKB-ARBA"/>
</dbReference>
<dbReference type="PROSITE" id="PS00211">
    <property type="entry name" value="ABC_TRANSPORTER_1"/>
    <property type="match status" value="1"/>
</dbReference>
<keyword evidence="3" id="KW-0813">Transport</keyword>
<dbReference type="Gene3D" id="3.40.50.300">
    <property type="entry name" value="P-loop containing nucleotide triphosphate hydrolases"/>
    <property type="match status" value="1"/>
</dbReference>
<evidence type="ECO:0000256" key="5">
    <source>
        <dbReference type="ARBA" id="ARBA00022729"/>
    </source>
</evidence>
<dbReference type="GO" id="GO:0006865">
    <property type="term" value="P:amino acid transport"/>
    <property type="evidence" value="ECO:0007669"/>
    <property type="project" value="UniProtKB-KW"/>
</dbReference>
<evidence type="ECO:0000256" key="10">
    <source>
        <dbReference type="ARBA" id="ARBA00023136"/>
    </source>
</evidence>
<evidence type="ECO:0000256" key="3">
    <source>
        <dbReference type="ARBA" id="ARBA00022448"/>
    </source>
</evidence>
<reference evidence="14" key="1">
    <citation type="submission" date="2020-11" db="EMBL/GenBank/DDBJ databases">
        <authorList>
            <person name="Tran Van P."/>
        </authorList>
    </citation>
    <scope>NUCLEOTIDE SEQUENCE</scope>
</reference>
<keyword evidence="6" id="KW-0547">Nucleotide-binding</keyword>
<dbReference type="InterPro" id="IPR041701">
    <property type="entry name" value="MetN_ABC"/>
</dbReference>
<keyword evidence="8" id="KW-1278">Translocase</keyword>
<dbReference type="GO" id="GO:0005524">
    <property type="term" value="F:ATP binding"/>
    <property type="evidence" value="ECO:0007669"/>
    <property type="project" value="UniProtKB-KW"/>
</dbReference>
<sequence length="541" mass="59202">MAVNDAVHRGTIDANIMQHPVYLKSVNDRLGIDNVGIVQVPTPPMGLYSGRVKTLTQPAPGSTVSVPNQPSNEYRAALLLQSIGWLKISPDSDAATFSQKNITENPYKIVLKEMDNAQQVRALPDVDYGVIQGNFAVSSGMKLNSALKLEAATSQFINVVTVADKNKQAQFARDIIAGYHSAEFKSYITVCGLSAARLFQMSQVAIAFRHVSKTFARNGAEVQALKEINLRINQGDIFGVIGTSGAGKSTLLRLINHLETPTSGSVEVQGEALQGISKKRLIHVKKQIGMIFQHFNLLNARTVFHNVAIPLILQGRDKDFIATRVAELLAFVNLSDKAHSYPDELSGGQKQRVGIARALATNPAILLCDEATSALDPQTTVQILLLLQEINQRYGITIVLITHEMSVVQKICNRMAVMEQGRIVEQGDVLSLFAEPQQSVSASFVQSVIHDRLPQQTLALLSQHPAVDVLRLEFVGSTAQQPIINRLIREHEVEVNILFASMTEVQRTILGFMIVQIKGEPARREAAIQFLIATGVKISDV</sequence>
<dbReference type="InterPro" id="IPR003439">
    <property type="entry name" value="ABC_transporter-like_ATP-bd"/>
</dbReference>
<dbReference type="SMART" id="SM00930">
    <property type="entry name" value="NIL"/>
    <property type="match status" value="1"/>
</dbReference>
<evidence type="ECO:0000256" key="8">
    <source>
        <dbReference type="ARBA" id="ARBA00022967"/>
    </source>
</evidence>
<dbReference type="SMART" id="SM00382">
    <property type="entry name" value="AAA"/>
    <property type="match status" value="1"/>
</dbReference>
<evidence type="ECO:0000256" key="6">
    <source>
        <dbReference type="ARBA" id="ARBA00022741"/>
    </source>
</evidence>
<comment type="subcellular location">
    <subcellularLocation>
        <location evidence="1">Membrane</location>
        <topology evidence="1">Lipid-anchor</topology>
    </subcellularLocation>
</comment>
<dbReference type="FunFam" id="3.40.50.300:FF:000056">
    <property type="entry name" value="Cell division ATP-binding protein FtsE"/>
    <property type="match status" value="1"/>
</dbReference>
<organism evidence="14">
    <name type="scientific">Timema californicum</name>
    <name type="common">California timema</name>
    <name type="synonym">Walking stick</name>
    <dbReference type="NCBI Taxonomy" id="61474"/>
    <lineage>
        <taxon>Eukaryota</taxon>
        <taxon>Metazoa</taxon>
        <taxon>Ecdysozoa</taxon>
        <taxon>Arthropoda</taxon>
        <taxon>Hexapoda</taxon>
        <taxon>Insecta</taxon>
        <taxon>Pterygota</taxon>
        <taxon>Neoptera</taxon>
        <taxon>Polyneoptera</taxon>
        <taxon>Phasmatodea</taxon>
        <taxon>Timematodea</taxon>
        <taxon>Timematoidea</taxon>
        <taxon>Timematidae</taxon>
        <taxon>Timema</taxon>
    </lineage>
</organism>
<dbReference type="Pfam" id="PF03180">
    <property type="entry name" value="Lipoprotein_9"/>
    <property type="match status" value="1"/>
</dbReference>
<feature type="domain" description="ABC transporter" evidence="13">
    <location>
        <begin position="206"/>
        <end position="445"/>
    </location>
</feature>
<dbReference type="InterPro" id="IPR003593">
    <property type="entry name" value="AAA+_ATPase"/>
</dbReference>
<dbReference type="SUPFAM" id="SSF53850">
    <property type="entry name" value="Periplasmic binding protein-like II"/>
    <property type="match status" value="1"/>
</dbReference>
<dbReference type="InterPro" id="IPR050086">
    <property type="entry name" value="MetN_ABC_transporter-like"/>
</dbReference>
<evidence type="ECO:0000256" key="2">
    <source>
        <dbReference type="ARBA" id="ARBA00005417"/>
    </source>
</evidence>
<dbReference type="SUPFAM" id="SSF55021">
    <property type="entry name" value="ACT-like"/>
    <property type="match status" value="1"/>
</dbReference>
<dbReference type="InterPro" id="IPR027417">
    <property type="entry name" value="P-loop_NTPase"/>
</dbReference>
<dbReference type="InterPro" id="IPR045865">
    <property type="entry name" value="ACT-like_dom_sf"/>
</dbReference>
<dbReference type="CDD" id="cd03258">
    <property type="entry name" value="ABC_MetN_methionine_transporter"/>
    <property type="match status" value="1"/>
</dbReference>
<evidence type="ECO:0000259" key="13">
    <source>
        <dbReference type="PROSITE" id="PS50893"/>
    </source>
</evidence>
<dbReference type="Pfam" id="PF09383">
    <property type="entry name" value="NIL"/>
    <property type="match status" value="1"/>
</dbReference>
<evidence type="ECO:0000256" key="7">
    <source>
        <dbReference type="ARBA" id="ARBA00022840"/>
    </source>
</evidence>
<keyword evidence="10" id="KW-0472">Membrane</keyword>
<keyword evidence="4" id="KW-1003">Cell membrane</keyword>
<evidence type="ECO:0000313" key="14">
    <source>
        <dbReference type="EMBL" id="CAD7569036.1"/>
    </source>
</evidence>
<evidence type="ECO:0000256" key="9">
    <source>
        <dbReference type="ARBA" id="ARBA00022970"/>
    </source>
</evidence>